<gene>
    <name evidence="1" type="ORF">F6X51_21380</name>
</gene>
<evidence type="ECO:0000313" key="2">
    <source>
        <dbReference type="Proteomes" id="UP000441523"/>
    </source>
</evidence>
<dbReference type="Pfam" id="PF04411">
    <property type="entry name" value="PDDEXK_7"/>
    <property type="match status" value="1"/>
</dbReference>
<sequence>MSAPSLSRLVGGVEVPLDEGPEGFLCSEGDCVVVASRTAALPQLQLRGKRLVPESLQQADGDFEARFVYWIDSWAGRTSFSLSDGLVRHDITLDVGPHQEKLAPGGWDALIRELSDISQALPWGMSPGAAAGRLVDDGLVAVHPAIIEHQLPLLERLLMRLLAVPPTLVRRVRTVGPLNLSRGADLRTVRWLARRPLELAGVRGEAPADALPNPRAMADQPETLTITDHPLTRYIVHLLRRVQARLGATARTLASPRQHGIPDDAVKAYAKELALRVEQANTRIGVVLKVPLFRSVPPEPMSDAVLQALPDQPLFLAIHRCGQRLLNPGLAYAPGQTIYAALKNSYDLFEIIVLYRLAAQLGSHLSADWAPCKVATIKEYDLEDRPEDRTRWVWQGPHDQRLELTYQALFHSAKSANASFPQTSLSAQAVPDYVLALWKGDNIVSWLILDAKYRSGRKPVHDALGDIHRYRDSLRMGGTPAAGAYIIVPHLQDDAALYSEAYYLAAHQFGALVLYADDWAAPVFSWFRATSS</sequence>
<name>A0A6N6MKL9_9HYPH</name>
<dbReference type="RefSeq" id="WP_150965708.1">
    <property type="nucleotide sequence ID" value="NZ_VZZJ01000024.1"/>
</dbReference>
<dbReference type="AlphaFoldDB" id="A0A6N6MKL9"/>
<proteinExistence type="predicted"/>
<keyword evidence="2" id="KW-1185">Reference proteome</keyword>
<evidence type="ECO:0000313" key="1">
    <source>
        <dbReference type="EMBL" id="KAB1070730.1"/>
    </source>
</evidence>
<organism evidence="1 2">
    <name type="scientific">Methylobacterium planeticum</name>
    <dbReference type="NCBI Taxonomy" id="2615211"/>
    <lineage>
        <taxon>Bacteria</taxon>
        <taxon>Pseudomonadati</taxon>
        <taxon>Pseudomonadota</taxon>
        <taxon>Alphaproteobacteria</taxon>
        <taxon>Hyphomicrobiales</taxon>
        <taxon>Methylobacteriaceae</taxon>
        <taxon>Methylobacterium</taxon>
    </lineage>
</organism>
<protein>
    <submittedName>
        <fullName evidence="1">Uncharacterized protein</fullName>
    </submittedName>
</protein>
<reference evidence="1 2" key="1">
    <citation type="submission" date="2019-09" db="EMBL/GenBank/DDBJ databases">
        <title>YIM 132548 draft genome.</title>
        <authorList>
            <person name="Jiang L."/>
        </authorList>
    </citation>
    <scope>NUCLEOTIDE SEQUENCE [LARGE SCALE GENOMIC DNA]</scope>
    <source>
        <strain evidence="1 2">YIM 132548</strain>
    </source>
</reference>
<dbReference type="EMBL" id="VZZJ01000024">
    <property type="protein sequence ID" value="KAB1070730.1"/>
    <property type="molecule type" value="Genomic_DNA"/>
</dbReference>
<dbReference type="Proteomes" id="UP000441523">
    <property type="component" value="Unassembled WGS sequence"/>
</dbReference>
<dbReference type="InterPro" id="IPR007505">
    <property type="entry name" value="PDDEXK_7"/>
</dbReference>
<comment type="caution">
    <text evidence="1">The sequence shown here is derived from an EMBL/GenBank/DDBJ whole genome shotgun (WGS) entry which is preliminary data.</text>
</comment>
<accession>A0A6N6MKL9</accession>